<dbReference type="AlphaFoldDB" id="A0A2P4X7Y2"/>
<dbReference type="OrthoDB" id="93064at2759"/>
<evidence type="ECO:0000313" key="1">
    <source>
        <dbReference type="EMBL" id="POM61650.1"/>
    </source>
</evidence>
<name>A0A2P4X7Y2_9STRA</name>
<sequence length="86" mass="9324">MSTSRSAASLVGNPLPEQIKVTVFMGGLKALPTHSCPHANTVEEAIQIALQKEFSPRQTCTPTSVWQDHNESTDNVLGPIRCCWCG</sequence>
<gene>
    <name evidence="1" type="ORF">PHPALM_29308</name>
</gene>
<dbReference type="Proteomes" id="UP000237271">
    <property type="component" value="Unassembled WGS sequence"/>
</dbReference>
<reference evidence="1 2" key="1">
    <citation type="journal article" date="2017" name="Genome Biol. Evol.">
        <title>Phytophthora megakarya and P. palmivora, closely related causal agents of cacao black pod rot, underwent increases in genome sizes and gene numbers by different mechanisms.</title>
        <authorList>
            <person name="Ali S.S."/>
            <person name="Shao J."/>
            <person name="Lary D.J."/>
            <person name="Kronmiller B."/>
            <person name="Shen D."/>
            <person name="Strem M.D."/>
            <person name="Amoako-Attah I."/>
            <person name="Akrofi A.Y."/>
            <person name="Begoude B.A."/>
            <person name="Ten Hoopen G.M."/>
            <person name="Coulibaly K."/>
            <person name="Kebe B.I."/>
            <person name="Melnick R.L."/>
            <person name="Guiltinan M.J."/>
            <person name="Tyler B.M."/>
            <person name="Meinhardt L.W."/>
            <person name="Bailey B.A."/>
        </authorList>
    </citation>
    <scope>NUCLEOTIDE SEQUENCE [LARGE SCALE GENOMIC DNA]</scope>
    <source>
        <strain evidence="2">sbr112.9</strain>
    </source>
</reference>
<proteinExistence type="predicted"/>
<organism evidence="1 2">
    <name type="scientific">Phytophthora palmivora</name>
    <dbReference type="NCBI Taxonomy" id="4796"/>
    <lineage>
        <taxon>Eukaryota</taxon>
        <taxon>Sar</taxon>
        <taxon>Stramenopiles</taxon>
        <taxon>Oomycota</taxon>
        <taxon>Peronosporomycetes</taxon>
        <taxon>Peronosporales</taxon>
        <taxon>Peronosporaceae</taxon>
        <taxon>Phytophthora</taxon>
    </lineage>
</organism>
<protein>
    <submittedName>
        <fullName evidence="1">Gag protein</fullName>
    </submittedName>
</protein>
<keyword evidence="2" id="KW-1185">Reference proteome</keyword>
<comment type="caution">
    <text evidence="1">The sequence shown here is derived from an EMBL/GenBank/DDBJ whole genome shotgun (WGS) entry which is preliminary data.</text>
</comment>
<evidence type="ECO:0000313" key="2">
    <source>
        <dbReference type="Proteomes" id="UP000237271"/>
    </source>
</evidence>
<accession>A0A2P4X7Y2</accession>
<dbReference type="EMBL" id="NCKW01015861">
    <property type="protein sequence ID" value="POM61650.1"/>
    <property type="molecule type" value="Genomic_DNA"/>
</dbReference>